<gene>
    <name evidence="5" type="ORF">GCM10022215_22170</name>
</gene>
<dbReference type="InterPro" id="IPR011344">
    <property type="entry name" value="ssDNA-bd"/>
</dbReference>
<evidence type="ECO:0000313" key="5">
    <source>
        <dbReference type="EMBL" id="GAA4119511.1"/>
    </source>
</evidence>
<reference evidence="6" key="1">
    <citation type="journal article" date="2019" name="Int. J. Syst. Evol. Microbiol.">
        <title>The Global Catalogue of Microorganisms (GCM) 10K type strain sequencing project: providing services to taxonomists for standard genome sequencing and annotation.</title>
        <authorList>
            <consortium name="The Broad Institute Genomics Platform"/>
            <consortium name="The Broad Institute Genome Sequencing Center for Infectious Disease"/>
            <person name="Wu L."/>
            <person name="Ma J."/>
        </authorList>
    </citation>
    <scope>NUCLEOTIDE SEQUENCE [LARGE SCALE GENOMIC DNA]</scope>
    <source>
        <strain evidence="6">JCM 16703</strain>
    </source>
</reference>
<keyword evidence="6" id="KW-1185">Reference proteome</keyword>
<dbReference type="Proteomes" id="UP001501495">
    <property type="component" value="Unassembled WGS sequence"/>
</dbReference>
<dbReference type="CDD" id="cd04496">
    <property type="entry name" value="SSB_OBF"/>
    <property type="match status" value="1"/>
</dbReference>
<dbReference type="HAMAP" id="MF_00984">
    <property type="entry name" value="SSB"/>
    <property type="match status" value="1"/>
</dbReference>
<dbReference type="EMBL" id="BAAAZH010000014">
    <property type="protein sequence ID" value="GAA4119511.1"/>
    <property type="molecule type" value="Genomic_DNA"/>
</dbReference>
<dbReference type="SUPFAM" id="SSF50249">
    <property type="entry name" value="Nucleic acid-binding proteins"/>
    <property type="match status" value="1"/>
</dbReference>
<sequence length="153" mass="16546">MNETTVTFTGWLGSDVTMRQAGGVPVASFRVATAPRRFSRRSEEWVDGETQWYTVQAWRGLAENAALSLRRGDPVLVHGRLSVRTWTTNAGVETTTLEVDALHLGHDLTRGRSAFSRAPRPERVEAAAPESGSAPGETATGEVSEPEQRAGVA</sequence>
<evidence type="ECO:0000256" key="1">
    <source>
        <dbReference type="ARBA" id="ARBA00023125"/>
    </source>
</evidence>
<dbReference type="PROSITE" id="PS50935">
    <property type="entry name" value="SSB"/>
    <property type="match status" value="1"/>
</dbReference>
<keyword evidence="1 2" id="KW-0238">DNA-binding</keyword>
<dbReference type="Gene3D" id="2.40.50.140">
    <property type="entry name" value="Nucleic acid-binding proteins"/>
    <property type="match status" value="1"/>
</dbReference>
<dbReference type="InterPro" id="IPR000424">
    <property type="entry name" value="Primosome_PriB/ssb"/>
</dbReference>
<dbReference type="InterPro" id="IPR012340">
    <property type="entry name" value="NA-bd_OB-fold"/>
</dbReference>
<dbReference type="NCBIfam" id="TIGR00621">
    <property type="entry name" value="ssb"/>
    <property type="match status" value="1"/>
</dbReference>
<dbReference type="GO" id="GO:0003677">
    <property type="term" value="F:DNA binding"/>
    <property type="evidence" value="ECO:0007669"/>
    <property type="project" value="UniProtKB-KW"/>
</dbReference>
<evidence type="ECO:0000313" key="6">
    <source>
        <dbReference type="Proteomes" id="UP001501495"/>
    </source>
</evidence>
<dbReference type="PANTHER" id="PTHR10302:SF27">
    <property type="entry name" value="SINGLE-STRANDED DNA-BINDING PROTEIN"/>
    <property type="match status" value="1"/>
</dbReference>
<evidence type="ECO:0000256" key="3">
    <source>
        <dbReference type="RuleBase" id="RU000524"/>
    </source>
</evidence>
<feature type="region of interest" description="Disordered" evidence="4">
    <location>
        <begin position="112"/>
        <end position="153"/>
    </location>
</feature>
<protein>
    <recommendedName>
        <fullName evidence="2 3">Single-stranded DNA-binding protein</fullName>
        <shortName evidence="2">SSB</shortName>
    </recommendedName>
</protein>
<dbReference type="RefSeq" id="WP_344733441.1">
    <property type="nucleotide sequence ID" value="NZ_BAAAZH010000014.1"/>
</dbReference>
<comment type="caution">
    <text evidence="5">The sequence shown here is derived from an EMBL/GenBank/DDBJ whole genome shotgun (WGS) entry which is preliminary data.</text>
</comment>
<comment type="caution">
    <text evidence="2">Lacks conserved residue(s) required for the propagation of feature annotation.</text>
</comment>
<evidence type="ECO:0000256" key="4">
    <source>
        <dbReference type="SAM" id="MobiDB-lite"/>
    </source>
</evidence>
<accession>A0ABP7XIZ7</accession>
<comment type="subunit">
    <text evidence="2">Homotetramer.</text>
</comment>
<proteinExistence type="inferred from homology"/>
<name>A0ABP7XIZ7_9ACTN</name>
<dbReference type="PANTHER" id="PTHR10302">
    <property type="entry name" value="SINGLE-STRANDED DNA-BINDING PROTEIN"/>
    <property type="match status" value="1"/>
</dbReference>
<organism evidence="5 6">
    <name type="scientific">Nocardioides fonticola</name>
    <dbReference type="NCBI Taxonomy" id="450363"/>
    <lineage>
        <taxon>Bacteria</taxon>
        <taxon>Bacillati</taxon>
        <taxon>Actinomycetota</taxon>
        <taxon>Actinomycetes</taxon>
        <taxon>Propionibacteriales</taxon>
        <taxon>Nocardioidaceae</taxon>
        <taxon>Nocardioides</taxon>
    </lineage>
</organism>
<dbReference type="Pfam" id="PF00436">
    <property type="entry name" value="SSB"/>
    <property type="match status" value="1"/>
</dbReference>
<evidence type="ECO:0000256" key="2">
    <source>
        <dbReference type="HAMAP-Rule" id="MF_00984"/>
    </source>
</evidence>